<evidence type="ECO:0000259" key="2">
    <source>
        <dbReference type="PROSITE" id="PS51532"/>
    </source>
</evidence>
<comment type="caution">
    <text evidence="3">The sequence shown here is derived from an EMBL/GenBank/DDBJ whole genome shotgun (WGS) entry which is preliminary data.</text>
</comment>
<keyword evidence="4" id="KW-1185">Reference proteome</keyword>
<dbReference type="InterPro" id="IPR010400">
    <property type="entry name" value="PITH_dom"/>
</dbReference>
<organism evidence="3 4">
    <name type="scientific">Hydnum rufescens UP504</name>
    <dbReference type="NCBI Taxonomy" id="1448309"/>
    <lineage>
        <taxon>Eukaryota</taxon>
        <taxon>Fungi</taxon>
        <taxon>Dikarya</taxon>
        <taxon>Basidiomycota</taxon>
        <taxon>Agaricomycotina</taxon>
        <taxon>Agaricomycetes</taxon>
        <taxon>Cantharellales</taxon>
        <taxon>Hydnaceae</taxon>
        <taxon>Hydnum</taxon>
    </lineage>
</organism>
<dbReference type="InterPro" id="IPR045099">
    <property type="entry name" value="PITH1-like"/>
</dbReference>
<dbReference type="GO" id="GO:0005737">
    <property type="term" value="C:cytoplasm"/>
    <property type="evidence" value="ECO:0007669"/>
    <property type="project" value="UniProtKB-ARBA"/>
</dbReference>
<dbReference type="OrthoDB" id="10263751at2759"/>
<accession>A0A9P6AYV3</accession>
<dbReference type="AlphaFoldDB" id="A0A9P6AYV3"/>
<gene>
    <name evidence="3" type="ORF">BS47DRAFT_1376527</name>
</gene>
<evidence type="ECO:0000313" key="3">
    <source>
        <dbReference type="EMBL" id="KAF9514533.1"/>
    </source>
</evidence>
<dbReference type="SUPFAM" id="SSF49785">
    <property type="entry name" value="Galactose-binding domain-like"/>
    <property type="match status" value="1"/>
</dbReference>
<dbReference type="Gene3D" id="2.60.120.470">
    <property type="entry name" value="PITH domain"/>
    <property type="match status" value="1"/>
</dbReference>
<dbReference type="PANTHER" id="PTHR12175:SF5">
    <property type="entry name" value="OS03G0795500 PROTEIN"/>
    <property type="match status" value="1"/>
</dbReference>
<name>A0A9P6AYV3_9AGAM</name>
<comment type="similarity">
    <text evidence="1">Belongs to the PITHD1 family.</text>
</comment>
<dbReference type="Proteomes" id="UP000886523">
    <property type="component" value="Unassembled WGS sequence"/>
</dbReference>
<sequence>MVQDPKGRLIPRLKHDRRTKKAVAGDREVSLLEFLDSTQLNCLNEAPQHGIKKILSRGKTISDSFLKSDVDEQLLLNIYFNQAVRVRSIAIQSLDLASGPKDIKLFTNKPSIGFEDVEDDQEAAQILSLTRDDVTDRKKIPLKFVRFQSVNSLHVFVASNQGGEEETRIDSLNIFGVPVHATKDLRELRKAPEEQ</sequence>
<dbReference type="InterPro" id="IPR037047">
    <property type="entry name" value="PITH_dom_sf"/>
</dbReference>
<reference evidence="3" key="1">
    <citation type="journal article" date="2020" name="Nat. Commun.">
        <title>Large-scale genome sequencing of mycorrhizal fungi provides insights into the early evolution of symbiotic traits.</title>
        <authorList>
            <person name="Miyauchi S."/>
            <person name="Kiss E."/>
            <person name="Kuo A."/>
            <person name="Drula E."/>
            <person name="Kohler A."/>
            <person name="Sanchez-Garcia M."/>
            <person name="Morin E."/>
            <person name="Andreopoulos B."/>
            <person name="Barry K.W."/>
            <person name="Bonito G."/>
            <person name="Buee M."/>
            <person name="Carver A."/>
            <person name="Chen C."/>
            <person name="Cichocki N."/>
            <person name="Clum A."/>
            <person name="Culley D."/>
            <person name="Crous P.W."/>
            <person name="Fauchery L."/>
            <person name="Girlanda M."/>
            <person name="Hayes R.D."/>
            <person name="Keri Z."/>
            <person name="LaButti K."/>
            <person name="Lipzen A."/>
            <person name="Lombard V."/>
            <person name="Magnuson J."/>
            <person name="Maillard F."/>
            <person name="Murat C."/>
            <person name="Nolan M."/>
            <person name="Ohm R.A."/>
            <person name="Pangilinan J."/>
            <person name="Pereira M.F."/>
            <person name="Perotto S."/>
            <person name="Peter M."/>
            <person name="Pfister S."/>
            <person name="Riley R."/>
            <person name="Sitrit Y."/>
            <person name="Stielow J.B."/>
            <person name="Szollosi G."/>
            <person name="Zifcakova L."/>
            <person name="Stursova M."/>
            <person name="Spatafora J.W."/>
            <person name="Tedersoo L."/>
            <person name="Vaario L.M."/>
            <person name="Yamada A."/>
            <person name="Yan M."/>
            <person name="Wang P."/>
            <person name="Xu J."/>
            <person name="Bruns T."/>
            <person name="Baldrian P."/>
            <person name="Vilgalys R."/>
            <person name="Dunand C."/>
            <person name="Henrissat B."/>
            <person name="Grigoriev I.V."/>
            <person name="Hibbett D."/>
            <person name="Nagy L.G."/>
            <person name="Martin F.M."/>
        </authorList>
    </citation>
    <scope>NUCLEOTIDE SEQUENCE</scope>
    <source>
        <strain evidence="3">UP504</strain>
    </source>
</reference>
<evidence type="ECO:0000313" key="4">
    <source>
        <dbReference type="Proteomes" id="UP000886523"/>
    </source>
</evidence>
<dbReference type="Pfam" id="PF06201">
    <property type="entry name" value="PITH"/>
    <property type="match status" value="1"/>
</dbReference>
<dbReference type="PROSITE" id="PS51532">
    <property type="entry name" value="PITH"/>
    <property type="match status" value="1"/>
</dbReference>
<evidence type="ECO:0000256" key="1">
    <source>
        <dbReference type="ARBA" id="ARBA00025788"/>
    </source>
</evidence>
<dbReference type="PANTHER" id="PTHR12175">
    <property type="entry name" value="AD039 HT014 THIOREDOXIN FAMILY TRP26"/>
    <property type="match status" value="1"/>
</dbReference>
<dbReference type="InterPro" id="IPR008979">
    <property type="entry name" value="Galactose-bd-like_sf"/>
</dbReference>
<proteinExistence type="inferred from homology"/>
<protein>
    <recommendedName>
        <fullName evidence="2">PITH domain-containing protein</fullName>
    </recommendedName>
</protein>
<dbReference type="EMBL" id="MU128960">
    <property type="protein sequence ID" value="KAF9514533.1"/>
    <property type="molecule type" value="Genomic_DNA"/>
</dbReference>
<feature type="domain" description="PITH" evidence="2">
    <location>
        <begin position="20"/>
        <end position="194"/>
    </location>
</feature>